<keyword evidence="1" id="KW-1185">Reference proteome</keyword>
<sequence length="95" mass="10751">MICVSSNHSTIHIFQLNKLTENLRLKKMERYLKGDVSFSRLRALTPNKAAGICQCAFDKNSDSIIALANDGSYFNFQFDKNTGSCKKQNYCFSLS</sequence>
<proteinExistence type="predicted"/>
<evidence type="ECO:0000313" key="1">
    <source>
        <dbReference type="Proteomes" id="UP000887574"/>
    </source>
</evidence>
<dbReference type="AlphaFoldDB" id="A0A915D032"/>
<dbReference type="WBParaSite" id="jg13973">
    <property type="protein sequence ID" value="jg13973"/>
    <property type="gene ID" value="jg13973"/>
</dbReference>
<name>A0A915D032_9BILA</name>
<accession>A0A915D032</accession>
<reference evidence="2" key="1">
    <citation type="submission" date="2022-11" db="UniProtKB">
        <authorList>
            <consortium name="WormBaseParasite"/>
        </authorList>
    </citation>
    <scope>IDENTIFICATION</scope>
</reference>
<organism evidence="1 2">
    <name type="scientific">Ditylenchus dipsaci</name>
    <dbReference type="NCBI Taxonomy" id="166011"/>
    <lineage>
        <taxon>Eukaryota</taxon>
        <taxon>Metazoa</taxon>
        <taxon>Ecdysozoa</taxon>
        <taxon>Nematoda</taxon>
        <taxon>Chromadorea</taxon>
        <taxon>Rhabditida</taxon>
        <taxon>Tylenchina</taxon>
        <taxon>Tylenchomorpha</taxon>
        <taxon>Sphaerularioidea</taxon>
        <taxon>Anguinidae</taxon>
        <taxon>Anguininae</taxon>
        <taxon>Ditylenchus</taxon>
    </lineage>
</organism>
<dbReference type="Proteomes" id="UP000887574">
    <property type="component" value="Unplaced"/>
</dbReference>
<protein>
    <submittedName>
        <fullName evidence="2">WD repeat domain phosphoinositide-interacting protein 2</fullName>
    </submittedName>
</protein>
<evidence type="ECO:0000313" key="2">
    <source>
        <dbReference type="WBParaSite" id="jg13973"/>
    </source>
</evidence>